<dbReference type="EMBL" id="CP106877">
    <property type="protein sequence ID" value="WAA12841.1"/>
    <property type="molecule type" value="Genomic_DNA"/>
</dbReference>
<accession>A0A9E8RYH3</accession>
<dbReference type="GO" id="GO:0009986">
    <property type="term" value="C:cell surface"/>
    <property type="evidence" value="ECO:0007669"/>
    <property type="project" value="UniProtKB-SubCell"/>
</dbReference>
<dbReference type="Proteomes" id="UP001164726">
    <property type="component" value="Chromosome"/>
</dbReference>
<name>A0A9E8RYH3_9BACI</name>
<organism evidence="4 5">
    <name type="scientific">Fervidibacillus halotolerans</name>
    <dbReference type="NCBI Taxonomy" id="2980027"/>
    <lineage>
        <taxon>Bacteria</taxon>
        <taxon>Bacillati</taxon>
        <taxon>Bacillota</taxon>
        <taxon>Bacilli</taxon>
        <taxon>Bacillales</taxon>
        <taxon>Bacillaceae</taxon>
        <taxon>Fervidibacillus</taxon>
    </lineage>
</organism>
<keyword evidence="3" id="KW-0812">Transmembrane</keyword>
<comment type="subcellular location">
    <subcellularLocation>
        <location evidence="1">Cell surface</location>
    </subcellularLocation>
</comment>
<dbReference type="PROSITE" id="PS00409">
    <property type="entry name" value="PROKAR_NTER_METHYL"/>
    <property type="match status" value="1"/>
</dbReference>
<dbReference type="AlphaFoldDB" id="A0A9E8RYH3"/>
<keyword evidence="2" id="KW-0178">Competence</keyword>
<feature type="transmembrane region" description="Helical" evidence="3">
    <location>
        <begin position="20"/>
        <end position="41"/>
    </location>
</feature>
<gene>
    <name evidence="4" type="ORF">OE105_01465</name>
</gene>
<dbReference type="Gene3D" id="3.30.700.10">
    <property type="entry name" value="Glycoprotein, Type 4 Pilin"/>
    <property type="match status" value="1"/>
</dbReference>
<evidence type="ECO:0000313" key="5">
    <source>
        <dbReference type="Proteomes" id="UP001164726"/>
    </source>
</evidence>
<dbReference type="NCBIfam" id="TIGR02532">
    <property type="entry name" value="IV_pilin_GFxxxE"/>
    <property type="match status" value="1"/>
</dbReference>
<dbReference type="Pfam" id="PF07963">
    <property type="entry name" value="N_methyl"/>
    <property type="match status" value="1"/>
</dbReference>
<sequence>MNKLKKRLKNEKGMTLVELLAVLVILGIIAAIAVPMIGNIINDSKDKAILADAQMILSGAKLAYANGEGTPDSTESNKITFQKDTLKNYVDGIDSNATYSVTYDSSSNEWTVSYSELGNLKDNKYDEIKNEEKITSTQISKYLKGEDDTSTPPENNE</sequence>
<keyword evidence="5" id="KW-1185">Reference proteome</keyword>
<evidence type="ECO:0000256" key="1">
    <source>
        <dbReference type="ARBA" id="ARBA00004241"/>
    </source>
</evidence>
<protein>
    <submittedName>
        <fullName evidence="4">Type II secretion system GspH family protein</fullName>
    </submittedName>
</protein>
<dbReference type="RefSeq" id="WP_275420973.1">
    <property type="nucleotide sequence ID" value="NZ_CP106877.1"/>
</dbReference>
<dbReference type="InterPro" id="IPR012902">
    <property type="entry name" value="N_methyl_site"/>
</dbReference>
<dbReference type="KEGG" id="fhl:OE105_01465"/>
<dbReference type="GO" id="GO:0030420">
    <property type="term" value="P:establishment of competence for transformation"/>
    <property type="evidence" value="ECO:0007669"/>
    <property type="project" value="UniProtKB-KW"/>
</dbReference>
<proteinExistence type="predicted"/>
<dbReference type="InterPro" id="IPR045584">
    <property type="entry name" value="Pilin-like"/>
</dbReference>
<reference evidence="4" key="1">
    <citation type="submission" date="2022-09" db="EMBL/GenBank/DDBJ databases">
        <title>Complete Genomes of Fervidibacillus albus and Fervidibacillus halotolerans isolated from tidal flat sediments.</title>
        <authorList>
            <person name="Kwon K.K."/>
            <person name="Yang S.-H."/>
            <person name="Park M.J."/>
            <person name="Oh H.-M."/>
        </authorList>
    </citation>
    <scope>NUCLEOTIDE SEQUENCE</scope>
    <source>
        <strain evidence="4">MEBiC13594</strain>
    </source>
</reference>
<keyword evidence="3" id="KW-1133">Transmembrane helix</keyword>
<evidence type="ECO:0000256" key="2">
    <source>
        <dbReference type="ARBA" id="ARBA00023287"/>
    </source>
</evidence>
<keyword evidence="3" id="KW-0472">Membrane</keyword>
<evidence type="ECO:0000256" key="3">
    <source>
        <dbReference type="SAM" id="Phobius"/>
    </source>
</evidence>
<dbReference type="SUPFAM" id="SSF54523">
    <property type="entry name" value="Pili subunits"/>
    <property type="match status" value="1"/>
</dbReference>
<evidence type="ECO:0000313" key="4">
    <source>
        <dbReference type="EMBL" id="WAA12841.1"/>
    </source>
</evidence>